<evidence type="ECO:0000256" key="8">
    <source>
        <dbReference type="ARBA" id="ARBA00046432"/>
    </source>
</evidence>
<keyword evidence="4" id="KW-0396">Initiation factor</keyword>
<evidence type="ECO:0000256" key="7">
    <source>
        <dbReference type="ARBA" id="ARBA00044356"/>
    </source>
</evidence>
<evidence type="ECO:0000256" key="10">
    <source>
        <dbReference type="SAM" id="MobiDB-lite"/>
    </source>
</evidence>
<feature type="compositionally biased region" description="Low complexity" evidence="10">
    <location>
        <begin position="70"/>
        <end position="86"/>
    </location>
</feature>
<evidence type="ECO:0000256" key="9">
    <source>
        <dbReference type="RuleBase" id="RU003814"/>
    </source>
</evidence>
<feature type="region of interest" description="Disordered" evidence="10">
    <location>
        <begin position="1"/>
        <end position="119"/>
    </location>
</feature>
<comment type="subcellular location">
    <subcellularLocation>
        <location evidence="1">Cytoplasm</location>
        <location evidence="1">Cytosol</location>
    </subcellularLocation>
</comment>
<dbReference type="PANTHER" id="PTHR10233">
    <property type="entry name" value="TRANSLATION INITIATION FACTOR EIF-2B"/>
    <property type="match status" value="1"/>
</dbReference>
<keyword evidence="11" id="KW-0808">Transferase</keyword>
<evidence type="ECO:0000256" key="3">
    <source>
        <dbReference type="ARBA" id="ARBA00022490"/>
    </source>
</evidence>
<comment type="similarity">
    <text evidence="2 9">Belongs to the eIF-2B alpha/beta/delta subunits family.</text>
</comment>
<keyword evidence="12" id="KW-1185">Reference proteome</keyword>
<dbReference type="GO" id="GO:0016740">
    <property type="term" value="F:transferase activity"/>
    <property type="evidence" value="ECO:0007669"/>
    <property type="project" value="UniProtKB-KW"/>
</dbReference>
<evidence type="ECO:0000256" key="5">
    <source>
        <dbReference type="ARBA" id="ARBA00022917"/>
    </source>
</evidence>
<evidence type="ECO:0000256" key="4">
    <source>
        <dbReference type="ARBA" id="ARBA00022540"/>
    </source>
</evidence>
<evidence type="ECO:0000256" key="6">
    <source>
        <dbReference type="ARBA" id="ARBA00044147"/>
    </source>
</evidence>
<dbReference type="AlphaFoldDB" id="A0A6G1HA38"/>
<evidence type="ECO:0000256" key="1">
    <source>
        <dbReference type="ARBA" id="ARBA00004514"/>
    </source>
</evidence>
<accession>A0A6G1HA38</accession>
<dbReference type="EMBL" id="ML977143">
    <property type="protein sequence ID" value="KAF1989922.1"/>
    <property type="molecule type" value="Genomic_DNA"/>
</dbReference>
<reference evidence="11" key="1">
    <citation type="journal article" date="2020" name="Stud. Mycol.">
        <title>101 Dothideomycetes genomes: a test case for predicting lifestyles and emergence of pathogens.</title>
        <authorList>
            <person name="Haridas S."/>
            <person name="Albert R."/>
            <person name="Binder M."/>
            <person name="Bloem J."/>
            <person name="Labutti K."/>
            <person name="Salamov A."/>
            <person name="Andreopoulos B."/>
            <person name="Baker S."/>
            <person name="Barry K."/>
            <person name="Bills G."/>
            <person name="Bluhm B."/>
            <person name="Cannon C."/>
            <person name="Castanera R."/>
            <person name="Culley D."/>
            <person name="Daum C."/>
            <person name="Ezra D."/>
            <person name="Gonzalez J."/>
            <person name="Henrissat B."/>
            <person name="Kuo A."/>
            <person name="Liang C."/>
            <person name="Lipzen A."/>
            <person name="Lutzoni F."/>
            <person name="Magnuson J."/>
            <person name="Mondo S."/>
            <person name="Nolan M."/>
            <person name="Ohm R."/>
            <person name="Pangilinan J."/>
            <person name="Park H.-J."/>
            <person name="Ramirez L."/>
            <person name="Alfaro M."/>
            <person name="Sun H."/>
            <person name="Tritt A."/>
            <person name="Yoshinaga Y."/>
            <person name="Zwiers L.-H."/>
            <person name="Turgeon B."/>
            <person name="Goodwin S."/>
            <person name="Spatafora J."/>
            <person name="Crous P."/>
            <person name="Grigoriev I."/>
        </authorList>
    </citation>
    <scope>NUCLEOTIDE SEQUENCE</scope>
    <source>
        <strain evidence="11">CBS 113979</strain>
    </source>
</reference>
<dbReference type="OrthoDB" id="10254737at2759"/>
<organism evidence="11 12">
    <name type="scientific">Aulographum hederae CBS 113979</name>
    <dbReference type="NCBI Taxonomy" id="1176131"/>
    <lineage>
        <taxon>Eukaryota</taxon>
        <taxon>Fungi</taxon>
        <taxon>Dikarya</taxon>
        <taxon>Ascomycota</taxon>
        <taxon>Pezizomycotina</taxon>
        <taxon>Dothideomycetes</taxon>
        <taxon>Pleosporomycetidae</taxon>
        <taxon>Aulographales</taxon>
        <taxon>Aulographaceae</taxon>
    </lineage>
</organism>
<keyword evidence="3" id="KW-0963">Cytoplasm</keyword>
<evidence type="ECO:0000256" key="2">
    <source>
        <dbReference type="ARBA" id="ARBA00007251"/>
    </source>
</evidence>
<dbReference type="SUPFAM" id="SSF100950">
    <property type="entry name" value="NagB/RpiA/CoA transferase-like"/>
    <property type="match status" value="1"/>
</dbReference>
<dbReference type="Proteomes" id="UP000800041">
    <property type="component" value="Unassembled WGS sequence"/>
</dbReference>
<gene>
    <name evidence="11" type="ORF">K402DRAFT_390255</name>
</gene>
<dbReference type="InterPro" id="IPR042529">
    <property type="entry name" value="IF_2B-like_C"/>
</dbReference>
<comment type="subunit">
    <text evidence="8">Component of the translation initiation factor 2B (eIF2B) complex which is a heterodecamer of two sets of five different subunits: alpha, beta, gamma, delta and epsilon. Subunits alpha, beta and delta comprise a regulatory subcomplex and subunits epsilon and gamma comprise a catalytic subcomplex. Within the complex, the hexameric regulatory complex resides at the center, with the two heterodimeric catalytic subcomplexes bound on opposite sides.</text>
</comment>
<protein>
    <recommendedName>
        <fullName evidence="6">Translation initiation factor eIF2B subunit delta</fullName>
    </recommendedName>
    <alternativeName>
        <fullName evidence="7">eIF2B GDP-GTP exchange factor subunit delta</fullName>
    </alternativeName>
</protein>
<dbReference type="Gene3D" id="3.40.50.10470">
    <property type="entry name" value="Translation initiation factor eif-2b, domain 2"/>
    <property type="match status" value="1"/>
</dbReference>
<evidence type="ECO:0000313" key="11">
    <source>
        <dbReference type="EMBL" id="KAF1989922.1"/>
    </source>
</evidence>
<dbReference type="InterPro" id="IPR037171">
    <property type="entry name" value="NagB/RpiA_transferase-like"/>
</dbReference>
<feature type="compositionally biased region" description="Basic and acidic residues" evidence="10">
    <location>
        <begin position="33"/>
        <end position="45"/>
    </location>
</feature>
<dbReference type="PANTHER" id="PTHR10233:SF14">
    <property type="entry name" value="TRANSLATION INITIATION FACTOR EIF-2B SUBUNIT DELTA"/>
    <property type="match status" value="1"/>
</dbReference>
<evidence type="ECO:0000313" key="12">
    <source>
        <dbReference type="Proteomes" id="UP000800041"/>
    </source>
</evidence>
<sequence>MSGKAPTEFAPAATTTTTANNTASAPNTQGSKSKSEAQLKKEQAKAAKAAKRAAKKYDAPDTPAGPPATPKSQQQQGKQQSQASAHGGKKERRGSQGQKAPAVKETALPVHSKKPAVPPKQVGLFGHLYGMDRRHGIEGAAKEVHPAVLALGVQMSSWVVCGSTARCAAMLLCFKSVIQSYNTPVGTSLARHMVQHVLSPQIDYLKSHRPLSVSMGNAIRHLKALIVSIDPSTPDEEAKQFLCDAIDTFIRERITAASTIIAGTAADKIIDGDVILVYANSSVVCKALLLAHSQGKKFRVVVVDSSPLFEGKCLAKDLARADVQTSYYVVTGAAHAVREATKVFLGAAAMMANGRLYSRVGNAIVAMLAKRLDVPVLVLCESYKFTERVSLDSIVNNEVGPAEDLLASLGIMKQPGDATEGGAADEDQLETREARITKWKDTPNLQMLNIMHDLTPAEYITMVVTEFGCLPPSSVPAVLRNLEGTGKENKP</sequence>
<dbReference type="GO" id="GO:0005829">
    <property type="term" value="C:cytosol"/>
    <property type="evidence" value="ECO:0007669"/>
    <property type="project" value="UniProtKB-SubCell"/>
</dbReference>
<dbReference type="Pfam" id="PF01008">
    <property type="entry name" value="IF-2B"/>
    <property type="match status" value="1"/>
</dbReference>
<keyword evidence="5" id="KW-0648">Protein biosynthesis</keyword>
<dbReference type="InterPro" id="IPR000649">
    <property type="entry name" value="IF-2B-related"/>
</dbReference>
<dbReference type="GO" id="GO:0003743">
    <property type="term" value="F:translation initiation factor activity"/>
    <property type="evidence" value="ECO:0007669"/>
    <property type="project" value="UniProtKB-KW"/>
</dbReference>
<proteinExistence type="inferred from homology"/>
<name>A0A6G1HA38_9PEZI</name>
<feature type="compositionally biased region" description="Low complexity" evidence="10">
    <location>
        <begin position="1"/>
        <end position="28"/>
    </location>
</feature>